<evidence type="ECO:0000313" key="2">
    <source>
        <dbReference type="EMBL" id="KEO50775.1"/>
    </source>
</evidence>
<dbReference type="SUPFAM" id="SSF100950">
    <property type="entry name" value="NagB/RpiA/CoA transferase-like"/>
    <property type="match status" value="1"/>
</dbReference>
<dbReference type="GO" id="GO:0008410">
    <property type="term" value="F:CoA-transferase activity"/>
    <property type="evidence" value="ECO:0007669"/>
    <property type="project" value="InterPro"/>
</dbReference>
<dbReference type="eggNOG" id="COG1788">
    <property type="taxonomic scope" value="Bacteria"/>
</dbReference>
<dbReference type="NCBIfam" id="TIGR02429">
    <property type="entry name" value="pcaI_scoA_fam"/>
    <property type="match status" value="1"/>
</dbReference>
<protein>
    <submittedName>
        <fullName evidence="2">Acetate CoA-transferase</fullName>
    </submittedName>
</protein>
<proteinExistence type="predicted"/>
<evidence type="ECO:0000256" key="1">
    <source>
        <dbReference type="ARBA" id="ARBA00022679"/>
    </source>
</evidence>
<reference evidence="2 3" key="1">
    <citation type="submission" date="2013-07" db="EMBL/GenBank/DDBJ databases">
        <title>Thioclava pacifica DSM 10166 Genome Sequencing.</title>
        <authorList>
            <person name="Lai Q."/>
            <person name="Shao Z."/>
        </authorList>
    </citation>
    <scope>NUCLEOTIDE SEQUENCE [LARGE SCALE GENOMIC DNA]</scope>
    <source>
        <strain evidence="2 3">DSM 10166</strain>
    </source>
</reference>
<dbReference type="InterPro" id="IPR037171">
    <property type="entry name" value="NagB/RpiA_transferase-like"/>
</dbReference>
<dbReference type="PANTHER" id="PTHR13707:SF60">
    <property type="entry name" value="ACETATE COA-TRANSFERASE SUBUNIT ALPHA"/>
    <property type="match status" value="1"/>
</dbReference>
<sequence>MKLPDKSTTLEEAVAAIPQGATVLVGGFGVPGTPFTLLHELARQGQRDLVLVKNDANEAGMGIDHLIASGQVRKLIVTHLGLNANAIAAMNEGKIEVEFCAQGILAERIRAGGAGLGAILTDIGIDTELANGKQVVEMDGRPMLVEPALRADVALVHAATADPFGNLAYAATARNFNPLMAMAATQVIAEAETLLPLGGLAADVVETPGAFVDQVVELTELSQEYGIVRR</sequence>
<evidence type="ECO:0000313" key="3">
    <source>
        <dbReference type="Proteomes" id="UP000027432"/>
    </source>
</evidence>
<dbReference type="InterPro" id="IPR012792">
    <property type="entry name" value="3-oxoacid_CoA-transf_A"/>
</dbReference>
<dbReference type="InterPro" id="IPR004165">
    <property type="entry name" value="CoA_trans_fam_I"/>
</dbReference>
<gene>
    <name evidence="2" type="ORF">TP2_14200</name>
</gene>
<dbReference type="SMART" id="SM00882">
    <property type="entry name" value="CoA_trans"/>
    <property type="match status" value="1"/>
</dbReference>
<dbReference type="OrthoDB" id="9777193at2"/>
<comment type="caution">
    <text evidence="2">The sequence shown here is derived from an EMBL/GenBank/DDBJ whole genome shotgun (WGS) entry which is preliminary data.</text>
</comment>
<dbReference type="Pfam" id="PF01144">
    <property type="entry name" value="CoA_trans"/>
    <property type="match status" value="1"/>
</dbReference>
<dbReference type="EMBL" id="AUND01000041">
    <property type="protein sequence ID" value="KEO50775.1"/>
    <property type="molecule type" value="Genomic_DNA"/>
</dbReference>
<organism evidence="2 3">
    <name type="scientific">Thioclava pacifica DSM 10166</name>
    <dbReference type="NCBI Taxonomy" id="1353537"/>
    <lineage>
        <taxon>Bacteria</taxon>
        <taxon>Pseudomonadati</taxon>
        <taxon>Pseudomonadota</taxon>
        <taxon>Alphaproteobacteria</taxon>
        <taxon>Rhodobacterales</taxon>
        <taxon>Paracoccaceae</taxon>
        <taxon>Thioclava</taxon>
    </lineage>
</organism>
<name>A0A074J4D6_9RHOB</name>
<dbReference type="STRING" id="1353537.TP2_14200"/>
<keyword evidence="1 2" id="KW-0808">Transferase</keyword>
<dbReference type="PANTHER" id="PTHR13707">
    <property type="entry name" value="KETOACID-COENZYME A TRANSFERASE"/>
    <property type="match status" value="1"/>
</dbReference>
<dbReference type="AlphaFoldDB" id="A0A074J4D6"/>
<dbReference type="Gene3D" id="3.40.1080.10">
    <property type="entry name" value="Glutaconate Coenzyme A-transferase"/>
    <property type="match status" value="1"/>
</dbReference>
<dbReference type="RefSeq" id="WP_038079952.1">
    <property type="nucleotide sequence ID" value="NZ_AUND01000041.1"/>
</dbReference>
<keyword evidence="3" id="KW-1185">Reference proteome</keyword>
<accession>A0A074J4D6</accession>
<dbReference type="Proteomes" id="UP000027432">
    <property type="component" value="Unassembled WGS sequence"/>
</dbReference>